<gene>
    <name evidence="3" type="ORF">JD844_005010</name>
</gene>
<dbReference type="InterPro" id="IPR058899">
    <property type="entry name" value="TGFBR3/Endoglin-like_N"/>
</dbReference>
<dbReference type="EMBL" id="JAIPUX010005291">
    <property type="protein sequence ID" value="KAH0615569.1"/>
    <property type="molecule type" value="Genomic_DNA"/>
</dbReference>
<feature type="domain" description="TGFBR3/Endoglin-like N-terminal" evidence="2">
    <location>
        <begin position="33"/>
        <end position="109"/>
    </location>
</feature>
<dbReference type="Proteomes" id="UP000826234">
    <property type="component" value="Unassembled WGS sequence"/>
</dbReference>
<name>A0ABQ7SE16_PHRPL</name>
<evidence type="ECO:0000259" key="2">
    <source>
        <dbReference type="Pfam" id="PF26060"/>
    </source>
</evidence>
<comment type="caution">
    <text evidence="3">The sequence shown here is derived from an EMBL/GenBank/DDBJ whole genome shotgun (WGS) entry which is preliminary data.</text>
</comment>
<evidence type="ECO:0000313" key="4">
    <source>
        <dbReference type="Proteomes" id="UP000826234"/>
    </source>
</evidence>
<evidence type="ECO:0000313" key="3">
    <source>
        <dbReference type="EMBL" id="KAH0615569.1"/>
    </source>
</evidence>
<keyword evidence="4" id="KW-1185">Reference proteome</keyword>
<accession>A0ABQ7SE16</accession>
<keyword evidence="1" id="KW-0325">Glycoprotein</keyword>
<proteinExistence type="predicted"/>
<reference evidence="3 4" key="1">
    <citation type="journal article" date="2022" name="Gigascience">
        <title>A chromosome-level genome assembly and annotation of the desert horned lizard, Phrynosoma platyrhinos, provides insight into chromosomal rearrangements among reptiles.</title>
        <authorList>
            <person name="Koochekian N."/>
            <person name="Ascanio A."/>
            <person name="Farleigh K."/>
            <person name="Card D.C."/>
            <person name="Schield D.R."/>
            <person name="Castoe T.A."/>
            <person name="Jezkova T."/>
        </authorList>
    </citation>
    <scope>NUCLEOTIDE SEQUENCE [LARGE SCALE GENOMIC DNA]</scope>
    <source>
        <strain evidence="3">NK-2021</strain>
    </source>
</reference>
<protein>
    <recommendedName>
        <fullName evidence="2">TGFBR3/Endoglin-like N-terminal domain-containing protein</fullName>
    </recommendedName>
</protein>
<organism evidence="3 4">
    <name type="scientific">Phrynosoma platyrhinos</name>
    <name type="common">Desert horned lizard</name>
    <dbReference type="NCBI Taxonomy" id="52577"/>
    <lineage>
        <taxon>Eukaryota</taxon>
        <taxon>Metazoa</taxon>
        <taxon>Chordata</taxon>
        <taxon>Craniata</taxon>
        <taxon>Vertebrata</taxon>
        <taxon>Euteleostomi</taxon>
        <taxon>Lepidosauria</taxon>
        <taxon>Squamata</taxon>
        <taxon>Bifurcata</taxon>
        <taxon>Unidentata</taxon>
        <taxon>Episquamata</taxon>
        <taxon>Toxicofera</taxon>
        <taxon>Iguania</taxon>
        <taxon>Phrynosomatidae</taxon>
        <taxon>Phrynosomatinae</taxon>
        <taxon>Phrynosoma</taxon>
    </lineage>
</organism>
<evidence type="ECO:0000256" key="1">
    <source>
        <dbReference type="ARBA" id="ARBA00023180"/>
    </source>
</evidence>
<dbReference type="Pfam" id="PF26060">
    <property type="entry name" value="TGFBR3_N"/>
    <property type="match status" value="1"/>
</dbReference>
<sequence>MEAAQAATLSPVNVPECTLEPLPKDHGIKVFYTTSRVANGCRSRGPTDPNLEVHVLFLRYSSPSELFSLQINVNASAGKANRKSMFVVSSNAYVHLMVNTEDRHLTFIAVSTRPGLRIGEQN</sequence>